<dbReference type="AlphaFoldDB" id="A0A9P9WMT4"/>
<name>A0A9P9WMT4_9PEZI</name>
<evidence type="ECO:0000313" key="1">
    <source>
        <dbReference type="EMBL" id="KAI1870992.1"/>
    </source>
</evidence>
<evidence type="ECO:0000313" key="2">
    <source>
        <dbReference type="Proteomes" id="UP000829685"/>
    </source>
</evidence>
<comment type="caution">
    <text evidence="1">The sequence shown here is derived from an EMBL/GenBank/DDBJ whole genome shotgun (WGS) entry which is preliminary data.</text>
</comment>
<accession>A0A9P9WMT4</accession>
<sequence length="154" mass="17596">MPCTNDAVEIRQDSRTSSSIWSSPRLTFRSSTVPTTRSLFTTSGPGRRANTIIHSKGATPGYIQQRVKGYNLKWPTLREWLIRHFVSHPELEASLLHTQGCVQDNYYFWIPSARNETDFHEIDALRVKNTAVTNRDIHRPYTPDHNPDDSGDDA</sequence>
<dbReference type="Proteomes" id="UP000829685">
    <property type="component" value="Unassembled WGS sequence"/>
</dbReference>
<dbReference type="EMBL" id="JAFIMR010000013">
    <property type="protein sequence ID" value="KAI1870992.1"/>
    <property type="molecule type" value="Genomic_DNA"/>
</dbReference>
<gene>
    <name evidence="1" type="ORF">JX265_006032</name>
</gene>
<organism evidence="1 2">
    <name type="scientific">Neoarthrinium moseri</name>
    <dbReference type="NCBI Taxonomy" id="1658444"/>
    <lineage>
        <taxon>Eukaryota</taxon>
        <taxon>Fungi</taxon>
        <taxon>Dikarya</taxon>
        <taxon>Ascomycota</taxon>
        <taxon>Pezizomycotina</taxon>
        <taxon>Sordariomycetes</taxon>
        <taxon>Xylariomycetidae</taxon>
        <taxon>Amphisphaeriales</taxon>
        <taxon>Apiosporaceae</taxon>
        <taxon>Neoarthrinium</taxon>
    </lineage>
</organism>
<proteinExistence type="predicted"/>
<protein>
    <submittedName>
        <fullName evidence="1">Uncharacterized protein</fullName>
    </submittedName>
</protein>
<reference evidence="1" key="1">
    <citation type="submission" date="2021-03" db="EMBL/GenBank/DDBJ databases">
        <title>Revisited historic fungal species revealed as producer of novel bioactive compounds through whole genome sequencing and comparative genomics.</title>
        <authorList>
            <person name="Vignolle G.A."/>
            <person name="Hochenegger N."/>
            <person name="Mach R.L."/>
            <person name="Mach-Aigner A.R."/>
            <person name="Javad Rahimi M."/>
            <person name="Salim K.A."/>
            <person name="Chan C.M."/>
            <person name="Lim L.B.L."/>
            <person name="Cai F."/>
            <person name="Druzhinina I.S."/>
            <person name="U'Ren J.M."/>
            <person name="Derntl C."/>
        </authorList>
    </citation>
    <scope>NUCLEOTIDE SEQUENCE</scope>
    <source>
        <strain evidence="1">TUCIM 5799</strain>
    </source>
</reference>
<keyword evidence="2" id="KW-1185">Reference proteome</keyword>